<proteinExistence type="predicted"/>
<dbReference type="HOGENOM" id="CLU_2879470_0_0_11"/>
<evidence type="ECO:0000313" key="2">
    <source>
        <dbReference type="Proteomes" id="UP000001382"/>
    </source>
</evidence>
<accession>D2SB36</accession>
<dbReference type="AlphaFoldDB" id="D2SB36"/>
<dbReference type="EMBL" id="CP001867">
    <property type="protein sequence ID" value="ADB76071.1"/>
    <property type="molecule type" value="Genomic_DNA"/>
</dbReference>
<gene>
    <name evidence="1" type="ordered locus">Gobs_3473</name>
</gene>
<dbReference type="KEGG" id="gob:Gobs_3473"/>
<sequence length="67" mass="8213">MTIRWFTDADRQDMRDAAEERQVFYELLDRYLPMHVLTPEERDEAVAHYPEHGERMSTLRIDPYRRS</sequence>
<reference evidence="2" key="2">
    <citation type="submission" date="2010-01" db="EMBL/GenBank/DDBJ databases">
        <title>The complete genome of Geodermatophilus obscurus DSM 43160.</title>
        <authorList>
            <consortium name="US DOE Joint Genome Institute (JGI-PGF)"/>
            <person name="Lucas S."/>
            <person name="Copeland A."/>
            <person name="Lapidus A."/>
            <person name="Glavina del Rio T."/>
            <person name="Dalin E."/>
            <person name="Tice H."/>
            <person name="Bruce D."/>
            <person name="Goodwin L."/>
            <person name="Pitluck S."/>
            <person name="Kyrpides N."/>
            <person name="Mavromatis K."/>
            <person name="Ivanova N."/>
            <person name="Munk A.C."/>
            <person name="Brettin T."/>
            <person name="Detter J.C."/>
            <person name="Han C."/>
            <person name="Larimer F."/>
            <person name="Land M."/>
            <person name="Hauser L."/>
            <person name="Markowitz V."/>
            <person name="Cheng J.-F."/>
            <person name="Hugenholtz P."/>
            <person name="Woyke T."/>
            <person name="Wu D."/>
            <person name="Jando M."/>
            <person name="Schneider S."/>
            <person name="Klenk H.-P."/>
            <person name="Eisen J.A."/>
        </authorList>
    </citation>
    <scope>NUCLEOTIDE SEQUENCE [LARGE SCALE GENOMIC DNA]</scope>
    <source>
        <strain evidence="2">ATCC 25078 / DSM 43160 / JCM 3152 / KCC A-0152 / KCTC 9177 / NBRC 13315 / NRRL B-3577 / G-20</strain>
    </source>
</reference>
<name>D2SB36_GEOOG</name>
<reference evidence="1 2" key="1">
    <citation type="journal article" date="2010" name="Stand. Genomic Sci.">
        <title>Complete genome sequence of Geodermatophilus obscurus type strain (G-20).</title>
        <authorList>
            <person name="Ivanova N."/>
            <person name="Sikorski J."/>
            <person name="Jando M."/>
            <person name="Munk C."/>
            <person name="Lapidus A."/>
            <person name="Glavina Del Rio T."/>
            <person name="Copeland A."/>
            <person name="Tice H."/>
            <person name="Cheng J.-F."/>
            <person name="Lucas S."/>
            <person name="Chen F."/>
            <person name="Nolan M."/>
            <person name="Bruce D."/>
            <person name="Goodwin L."/>
            <person name="Pitluck S."/>
            <person name="Mavromatis K."/>
            <person name="Mikhailova N."/>
            <person name="Pati A."/>
            <person name="Chen A."/>
            <person name="Palaniappan K."/>
            <person name="Land M."/>
            <person name="Hauser L."/>
            <person name="Chang Y.-J."/>
            <person name="Jeffries C.D."/>
            <person name="Meincke L."/>
            <person name="Brettin T."/>
            <person name="Detter J.C."/>
            <person name="Detter J.C."/>
            <person name="Rohde M."/>
            <person name="Goeker M."/>
            <person name="Bristow J."/>
            <person name="Eisen J.A."/>
            <person name="Markowitz V."/>
            <person name="Hugenholtz P."/>
            <person name="Kyrpides N.C."/>
            <person name="Klenk H.-P."/>
        </authorList>
    </citation>
    <scope>NUCLEOTIDE SEQUENCE [LARGE SCALE GENOMIC DNA]</scope>
    <source>
        <strain evidence="2">ATCC 25078 / DSM 43160 / JCM 3152 / KCC A-0152 / KCTC 9177 / NBRC 13315 / NRRL B-3577 / G-20</strain>
    </source>
</reference>
<keyword evidence="2" id="KW-1185">Reference proteome</keyword>
<protein>
    <submittedName>
        <fullName evidence="1">Uncharacterized protein</fullName>
    </submittedName>
</protein>
<organism evidence="1 2">
    <name type="scientific">Geodermatophilus obscurus (strain ATCC 25078 / DSM 43160 / JCM 3152 / CCUG 61914 / KCC A-0152 / KCTC 9177 / NBRC 13315 / NRRL B-3577 / G-20)</name>
    <dbReference type="NCBI Taxonomy" id="526225"/>
    <lineage>
        <taxon>Bacteria</taxon>
        <taxon>Bacillati</taxon>
        <taxon>Actinomycetota</taxon>
        <taxon>Actinomycetes</taxon>
        <taxon>Geodermatophilales</taxon>
        <taxon>Geodermatophilaceae</taxon>
        <taxon>Geodermatophilus</taxon>
    </lineage>
</organism>
<dbReference type="RefSeq" id="WP_012949500.1">
    <property type="nucleotide sequence ID" value="NC_013757.1"/>
</dbReference>
<evidence type="ECO:0000313" key="1">
    <source>
        <dbReference type="EMBL" id="ADB76071.1"/>
    </source>
</evidence>
<dbReference type="OrthoDB" id="5195710at2"/>
<dbReference type="Proteomes" id="UP000001382">
    <property type="component" value="Chromosome"/>
</dbReference>